<dbReference type="GO" id="GO:0006491">
    <property type="term" value="P:N-glycan processing"/>
    <property type="evidence" value="ECO:0007669"/>
    <property type="project" value="TreeGrafter"/>
</dbReference>
<name>A0A1E3QSW7_9ASCO</name>
<evidence type="ECO:0000256" key="3">
    <source>
        <dbReference type="ARBA" id="ARBA00022824"/>
    </source>
</evidence>
<protein>
    <recommendedName>
        <fullName evidence="1">Glucosidase 2 subunit beta</fullName>
    </recommendedName>
</protein>
<evidence type="ECO:0000256" key="4">
    <source>
        <dbReference type="ARBA" id="ARBA00023157"/>
    </source>
</evidence>
<dbReference type="Proteomes" id="UP000094336">
    <property type="component" value="Unassembled WGS sequence"/>
</dbReference>
<evidence type="ECO:0000313" key="9">
    <source>
        <dbReference type="Proteomes" id="UP000094336"/>
    </source>
</evidence>
<proteinExistence type="predicted"/>
<evidence type="ECO:0000313" key="8">
    <source>
        <dbReference type="EMBL" id="ODQ80112.1"/>
    </source>
</evidence>
<keyword evidence="5" id="KW-0175">Coiled coil</keyword>
<evidence type="ECO:0000256" key="1">
    <source>
        <dbReference type="ARBA" id="ARBA00022387"/>
    </source>
</evidence>
<evidence type="ECO:0000256" key="5">
    <source>
        <dbReference type="SAM" id="Coils"/>
    </source>
</evidence>
<sequence length="500" mass="55771">MKLASIVTVASATSFASATILGVSPEDQHKYQPDANNQWRCLGNPEIILTYDQINDDFCDCPDGSDEPGTAACASILRSPTRFYCANVGHIPRYIENHKVNDGVCDYELCCDGSDEWQGVGGVQCPNKCAEIHEKYVATKEWREAALSLGLVEKSKLVQTAADKKARGTKEVAKLRTEMAQKASRLDELEEQYRQAQSNIKAVYNNAVSERMSLVKGEYAAQQERMSVVSQQAAYLEEILAKLIENYNPNFNDLSVKEAVQNFQDYTVNKDTSFQAEPVDLHLMDVLEESLKEIDIEQPAKSLSLVGYIHNVYRDFVTSFLGTPNGGQETMVVMPDTQEIEAVKKDIASAELKISSHLKEYEGESFGEDGILHALSEKCITNKVGEYDYDLCFTGSIHQKGHGSNVAIGTFDRVVYETNNETSEKEMKIFYEDGAQCWNGPRRRGVVSVTCSNEFEIVSVTEPEKCEYHFNVKSPLGCFEEQLAMIGEKIDVGKIAHDEL</sequence>
<dbReference type="RefSeq" id="XP_018985440.1">
    <property type="nucleotide sequence ID" value="XM_019127028.1"/>
</dbReference>
<keyword evidence="3" id="KW-0256">Endoplasmic reticulum</keyword>
<dbReference type="InterPro" id="IPR009011">
    <property type="entry name" value="Man6P_isomerase_rcpt-bd_dom_sf"/>
</dbReference>
<dbReference type="AlphaFoldDB" id="A0A1E3QSW7"/>
<dbReference type="STRING" id="984486.A0A1E3QSW7"/>
<feature type="signal peptide" evidence="6">
    <location>
        <begin position="1"/>
        <end position="18"/>
    </location>
</feature>
<dbReference type="InterPro" id="IPR044865">
    <property type="entry name" value="MRH_dom"/>
</dbReference>
<evidence type="ECO:0000259" key="7">
    <source>
        <dbReference type="PROSITE" id="PS51914"/>
    </source>
</evidence>
<dbReference type="Gene3D" id="2.70.130.10">
    <property type="entry name" value="Mannose-6-phosphate receptor binding domain"/>
    <property type="match status" value="1"/>
</dbReference>
<keyword evidence="4" id="KW-1015">Disulfide bond</keyword>
<dbReference type="InterPro" id="IPR039794">
    <property type="entry name" value="Gtb1-like"/>
</dbReference>
<evidence type="ECO:0000256" key="6">
    <source>
        <dbReference type="SAM" id="SignalP"/>
    </source>
</evidence>
<feature type="chain" id="PRO_5009134367" description="Glucosidase 2 subunit beta" evidence="6">
    <location>
        <begin position="19"/>
        <end position="500"/>
    </location>
</feature>
<gene>
    <name evidence="8" type="ORF">BABINDRAFT_13012</name>
</gene>
<keyword evidence="2 6" id="KW-0732">Signal</keyword>
<dbReference type="Pfam" id="PF13015">
    <property type="entry name" value="PRKCSH_1"/>
    <property type="match status" value="1"/>
</dbReference>
<feature type="domain" description="MRH" evidence="7">
    <location>
        <begin position="352"/>
        <end position="480"/>
    </location>
</feature>
<dbReference type="PANTHER" id="PTHR12630:SF1">
    <property type="entry name" value="GLUCOSIDASE 2 SUBUNIT BETA"/>
    <property type="match status" value="1"/>
</dbReference>
<feature type="coiled-coil region" evidence="5">
    <location>
        <begin position="172"/>
        <end position="206"/>
    </location>
</feature>
<organism evidence="8 9">
    <name type="scientific">Babjeviella inositovora NRRL Y-12698</name>
    <dbReference type="NCBI Taxonomy" id="984486"/>
    <lineage>
        <taxon>Eukaryota</taxon>
        <taxon>Fungi</taxon>
        <taxon>Dikarya</taxon>
        <taxon>Ascomycota</taxon>
        <taxon>Saccharomycotina</taxon>
        <taxon>Pichiomycetes</taxon>
        <taxon>Serinales incertae sedis</taxon>
        <taxon>Babjeviella</taxon>
    </lineage>
</organism>
<evidence type="ECO:0000256" key="2">
    <source>
        <dbReference type="ARBA" id="ARBA00022729"/>
    </source>
</evidence>
<dbReference type="GeneID" id="30144882"/>
<dbReference type="PROSITE" id="PS51914">
    <property type="entry name" value="MRH"/>
    <property type="match status" value="1"/>
</dbReference>
<dbReference type="OrthoDB" id="28322at2759"/>
<dbReference type="PANTHER" id="PTHR12630">
    <property type="entry name" value="N-LINKED OLIGOSACCHARIDE PROCESSING"/>
    <property type="match status" value="1"/>
</dbReference>
<dbReference type="SUPFAM" id="SSF50911">
    <property type="entry name" value="Mannose 6-phosphate receptor domain"/>
    <property type="match status" value="1"/>
</dbReference>
<accession>A0A1E3QSW7</accession>
<dbReference type="InterPro" id="IPR028146">
    <property type="entry name" value="PRKCSH_N"/>
</dbReference>
<dbReference type="InterPro" id="IPR036607">
    <property type="entry name" value="PRKCSH"/>
</dbReference>
<reference evidence="9" key="1">
    <citation type="submission" date="2016-05" db="EMBL/GenBank/DDBJ databases">
        <title>Comparative genomics of biotechnologically important yeasts.</title>
        <authorList>
            <consortium name="DOE Joint Genome Institute"/>
            <person name="Riley R."/>
            <person name="Haridas S."/>
            <person name="Wolfe K.H."/>
            <person name="Lopes M.R."/>
            <person name="Hittinger C.T."/>
            <person name="Goker M."/>
            <person name="Salamov A."/>
            <person name="Wisecaver J."/>
            <person name="Long T.M."/>
            <person name="Aerts A.L."/>
            <person name="Barry K."/>
            <person name="Choi C."/>
            <person name="Clum A."/>
            <person name="Coughlan A.Y."/>
            <person name="Deshpande S."/>
            <person name="Douglass A.P."/>
            <person name="Hanson S.J."/>
            <person name="Klenk H.-P."/>
            <person name="Labutti K."/>
            <person name="Lapidus A."/>
            <person name="Lindquist E."/>
            <person name="Lipzen A."/>
            <person name="Meier-Kolthoff J.P."/>
            <person name="Ohm R.A."/>
            <person name="Otillar R.P."/>
            <person name="Pangilinan J."/>
            <person name="Peng Y."/>
            <person name="Rokas A."/>
            <person name="Rosa C.A."/>
            <person name="Scheuner C."/>
            <person name="Sibirny A.A."/>
            <person name="Slot J.C."/>
            <person name="Stielow J.B."/>
            <person name="Sun H."/>
            <person name="Kurtzman C.P."/>
            <person name="Blackwell M."/>
            <person name="Grigoriev I.V."/>
            <person name="Jeffries T.W."/>
        </authorList>
    </citation>
    <scope>NUCLEOTIDE SEQUENCE [LARGE SCALE GENOMIC DNA]</scope>
    <source>
        <strain evidence="9">NRRL Y-12698</strain>
    </source>
</reference>
<dbReference type="Pfam" id="PF12999">
    <property type="entry name" value="PRKCSH-like"/>
    <property type="match status" value="1"/>
</dbReference>
<dbReference type="GO" id="GO:0017177">
    <property type="term" value="C:glucosidase II complex"/>
    <property type="evidence" value="ECO:0007669"/>
    <property type="project" value="TreeGrafter"/>
</dbReference>
<keyword evidence="9" id="KW-1185">Reference proteome</keyword>
<dbReference type="EMBL" id="KV454430">
    <property type="protein sequence ID" value="ODQ80112.1"/>
    <property type="molecule type" value="Genomic_DNA"/>
</dbReference>